<accession>A0A5J4X6K0</accession>
<name>A0A5J4X6K0_9EUKA</name>
<dbReference type="EMBL" id="SNRW01000225">
    <property type="protein sequence ID" value="KAA6402502.1"/>
    <property type="molecule type" value="Genomic_DNA"/>
</dbReference>
<gene>
    <name evidence="1" type="ORF">EZS28_001968</name>
</gene>
<evidence type="ECO:0000313" key="1">
    <source>
        <dbReference type="EMBL" id="KAA6402502.1"/>
    </source>
</evidence>
<protein>
    <submittedName>
        <fullName evidence="1">Uncharacterized protein</fullName>
    </submittedName>
</protein>
<comment type="caution">
    <text evidence="1">The sequence shown here is derived from an EMBL/GenBank/DDBJ whole genome shotgun (WGS) entry which is preliminary data.</text>
</comment>
<evidence type="ECO:0000313" key="2">
    <source>
        <dbReference type="Proteomes" id="UP000324800"/>
    </source>
</evidence>
<sequence>MILQPSKKSLPNTYIFEDIYLLNADIISLSNSFDVDFKFSAESGTVWIYSDNWYNSGDIVPDQVSPANDAMPLVDSGAGVAGVSTEYSRGDHQHLLQVSTTLRSKDTSVGSVGYASTYARFDYQHPIQITDSIPPSGTAEGMYGSVAAYARNNHTHPKNVEDSAATIPTVIRVRYNDASAKYARHGHVYIQQLSYDGNLTVTKFIKAGGLATVILCANGENFVQKTALTLQMIEDLIRKREDDEESIDDDYFARKEIADDFVSIATNQTINGIKTFEKLSQVNPSVNDSFNESIRISRHPINQWSNIQFGSDLNSNIGYIDNQWLTGTIGNNVSSPFEFIIVKAGQEGQSDWGLQISADGNILKFNKRTL</sequence>
<proteinExistence type="predicted"/>
<reference evidence="1 2" key="1">
    <citation type="submission" date="2019-03" db="EMBL/GenBank/DDBJ databases">
        <title>Single cell metagenomics reveals metabolic interactions within the superorganism composed of flagellate Streblomastix strix and complex community of Bacteroidetes bacteria on its surface.</title>
        <authorList>
            <person name="Treitli S.C."/>
            <person name="Kolisko M."/>
            <person name="Husnik F."/>
            <person name="Keeling P."/>
            <person name="Hampl V."/>
        </authorList>
    </citation>
    <scope>NUCLEOTIDE SEQUENCE [LARGE SCALE GENOMIC DNA]</scope>
    <source>
        <strain evidence="1">ST1C</strain>
    </source>
</reference>
<dbReference type="AlphaFoldDB" id="A0A5J4X6K0"/>
<dbReference type="Proteomes" id="UP000324800">
    <property type="component" value="Unassembled WGS sequence"/>
</dbReference>
<organism evidence="1 2">
    <name type="scientific">Streblomastix strix</name>
    <dbReference type="NCBI Taxonomy" id="222440"/>
    <lineage>
        <taxon>Eukaryota</taxon>
        <taxon>Metamonada</taxon>
        <taxon>Preaxostyla</taxon>
        <taxon>Oxymonadida</taxon>
        <taxon>Streblomastigidae</taxon>
        <taxon>Streblomastix</taxon>
    </lineage>
</organism>